<feature type="compositionally biased region" description="Polar residues" evidence="1">
    <location>
        <begin position="12"/>
        <end position="23"/>
    </location>
</feature>
<accession>A0A8J4XAA5</accession>
<keyword evidence="2" id="KW-0449">Lipoprotein</keyword>
<feature type="region of interest" description="Disordered" evidence="1">
    <location>
        <begin position="1"/>
        <end position="25"/>
    </location>
</feature>
<gene>
    <name evidence="2" type="primary">ubiB</name>
    <name evidence="2" type="ORF">DAT39_011012</name>
</gene>
<reference evidence="2" key="1">
    <citation type="submission" date="2020-07" db="EMBL/GenBank/DDBJ databases">
        <title>Clarias magur genome sequencing, assembly and annotation.</title>
        <authorList>
            <person name="Kushwaha B."/>
            <person name="Kumar R."/>
            <person name="Das P."/>
            <person name="Joshi C.G."/>
            <person name="Kumar D."/>
            <person name="Nagpure N.S."/>
            <person name="Pandey M."/>
            <person name="Agarwal S."/>
            <person name="Srivastava S."/>
            <person name="Singh M."/>
            <person name="Sahoo L."/>
            <person name="Jayasankar P."/>
            <person name="Meher P.K."/>
            <person name="Koringa P.G."/>
            <person name="Iquebal M.A."/>
            <person name="Das S.P."/>
            <person name="Bit A."/>
            <person name="Patnaik S."/>
            <person name="Patel N."/>
            <person name="Shah T.M."/>
            <person name="Hinsu A."/>
            <person name="Jena J.K."/>
        </authorList>
    </citation>
    <scope>NUCLEOTIDE SEQUENCE</scope>
    <source>
        <strain evidence="2">CIFAMagur01</strain>
        <tissue evidence="2">Testis</tissue>
    </source>
</reference>
<organism evidence="2 3">
    <name type="scientific">Clarias magur</name>
    <name type="common">Asian catfish</name>
    <name type="synonym">Macropteronotus magur</name>
    <dbReference type="NCBI Taxonomy" id="1594786"/>
    <lineage>
        <taxon>Eukaryota</taxon>
        <taxon>Metazoa</taxon>
        <taxon>Chordata</taxon>
        <taxon>Craniata</taxon>
        <taxon>Vertebrata</taxon>
        <taxon>Euteleostomi</taxon>
        <taxon>Actinopterygii</taxon>
        <taxon>Neopterygii</taxon>
        <taxon>Teleostei</taxon>
        <taxon>Ostariophysi</taxon>
        <taxon>Siluriformes</taxon>
        <taxon>Clariidae</taxon>
        <taxon>Clarias</taxon>
    </lineage>
</organism>
<evidence type="ECO:0000313" key="3">
    <source>
        <dbReference type="Proteomes" id="UP000727407"/>
    </source>
</evidence>
<evidence type="ECO:0000313" key="2">
    <source>
        <dbReference type="EMBL" id="KAF5899253.1"/>
    </source>
</evidence>
<proteinExistence type="predicted"/>
<keyword evidence="3" id="KW-1185">Reference proteome</keyword>
<dbReference type="AlphaFoldDB" id="A0A8J4XAA5"/>
<protein>
    <submittedName>
        <fullName evidence="2">Lipoprotein signal peptidase</fullName>
    </submittedName>
</protein>
<comment type="caution">
    <text evidence="2">The sequence shown here is derived from an EMBL/GenBank/DDBJ whole genome shotgun (WGS) entry which is preliminary data.</text>
</comment>
<dbReference type="EMBL" id="QNUK01000173">
    <property type="protein sequence ID" value="KAF5899253.1"/>
    <property type="molecule type" value="Genomic_DNA"/>
</dbReference>
<evidence type="ECO:0000256" key="1">
    <source>
        <dbReference type="SAM" id="MobiDB-lite"/>
    </source>
</evidence>
<dbReference type="Proteomes" id="UP000727407">
    <property type="component" value="Unassembled WGS sequence"/>
</dbReference>
<name>A0A8J4XAA5_CLAMG</name>
<sequence>MDTCARSAWIRRQSNTSSSASAQHQEKHLADLQKALITQSALPQKHGPSGPWQRWFIFIASSCKCLIDLTFSRRDPSQKWVMTTVFLPMCRHERATGPQS</sequence>